<protein>
    <submittedName>
        <fullName evidence="1">Uncharacterized protein</fullName>
    </submittedName>
</protein>
<evidence type="ECO:0000313" key="1">
    <source>
        <dbReference type="EMBL" id="RHZ90097.1"/>
    </source>
</evidence>
<dbReference type="Proteomes" id="UP000266861">
    <property type="component" value="Unassembled WGS sequence"/>
</dbReference>
<organism evidence="1 2">
    <name type="scientific">Diversispora epigaea</name>
    <dbReference type="NCBI Taxonomy" id="1348612"/>
    <lineage>
        <taxon>Eukaryota</taxon>
        <taxon>Fungi</taxon>
        <taxon>Fungi incertae sedis</taxon>
        <taxon>Mucoromycota</taxon>
        <taxon>Glomeromycotina</taxon>
        <taxon>Glomeromycetes</taxon>
        <taxon>Diversisporales</taxon>
        <taxon>Diversisporaceae</taxon>
        <taxon>Diversispora</taxon>
    </lineage>
</organism>
<dbReference type="EMBL" id="PQFF01000006">
    <property type="protein sequence ID" value="RHZ90097.1"/>
    <property type="molecule type" value="Genomic_DNA"/>
</dbReference>
<sequence length="88" mass="10780">MNQNSEIVDLQIRIEIYSEVMKNSPSGRRIQVGKRIKKKKRNVQFRIRFPELRRKEEREIPMTTVYSNSRNILRNILYMTDRRLLERT</sequence>
<comment type="caution">
    <text evidence="1">The sequence shown here is derived from an EMBL/GenBank/DDBJ whole genome shotgun (WGS) entry which is preliminary data.</text>
</comment>
<keyword evidence="2" id="KW-1185">Reference proteome</keyword>
<reference evidence="1 2" key="1">
    <citation type="submission" date="2018-08" db="EMBL/GenBank/DDBJ databases">
        <title>Genome and evolution of the arbuscular mycorrhizal fungus Diversispora epigaea (formerly Glomus versiforme) and its bacterial endosymbionts.</title>
        <authorList>
            <person name="Sun X."/>
            <person name="Fei Z."/>
            <person name="Harrison M."/>
        </authorList>
    </citation>
    <scope>NUCLEOTIDE SEQUENCE [LARGE SCALE GENOMIC DNA]</scope>
    <source>
        <strain evidence="1 2">IT104</strain>
    </source>
</reference>
<proteinExistence type="predicted"/>
<gene>
    <name evidence="1" type="ORF">Glove_8g31</name>
</gene>
<name>A0A397JR06_9GLOM</name>
<accession>A0A397JR06</accession>
<evidence type="ECO:0000313" key="2">
    <source>
        <dbReference type="Proteomes" id="UP000266861"/>
    </source>
</evidence>
<dbReference type="AlphaFoldDB" id="A0A397JR06"/>